<evidence type="ECO:0000256" key="1">
    <source>
        <dbReference type="SAM" id="Coils"/>
    </source>
</evidence>
<keyword evidence="1" id="KW-0175">Coiled coil</keyword>
<dbReference type="EMBL" id="KT345945">
    <property type="protein sequence ID" value="ALK44080.1"/>
    <property type="molecule type" value="Genomic_DNA"/>
</dbReference>
<organism evidence="2">
    <name type="scientific">Enterobacter cloacae</name>
    <dbReference type="NCBI Taxonomy" id="550"/>
    <lineage>
        <taxon>Bacteria</taxon>
        <taxon>Pseudomonadati</taxon>
        <taxon>Pseudomonadota</taxon>
        <taxon>Gammaproteobacteria</taxon>
        <taxon>Enterobacterales</taxon>
        <taxon>Enterobacteriaceae</taxon>
        <taxon>Enterobacter</taxon>
        <taxon>Enterobacter cloacae complex</taxon>
    </lineage>
</organism>
<dbReference type="AlphaFoldDB" id="A0A0P0LXK7"/>
<keyword evidence="2" id="KW-0614">Plasmid</keyword>
<geneLocation type="plasmid" evidence="2">
    <name>pG6809-1</name>
</geneLocation>
<proteinExistence type="predicted"/>
<feature type="coiled-coil region" evidence="1">
    <location>
        <begin position="92"/>
        <end position="122"/>
    </location>
</feature>
<sequence length="167" mass="18698">MKRVIIGTMAIALIGCVPKPPQDEKSAGGYVDIYSTSSVAIAQDRADKLCGSHAYYVSNDNDLTKVMGKYAPSFPKIRFNCDLEMAAYLGSKEAKEIKMKRIEEAYKEMYKAQYELKEVRRKNADPNKLESYTERDPDGTIRSYSFLDGKSCESIVYPDGTGKTTCD</sequence>
<evidence type="ECO:0008006" key="3">
    <source>
        <dbReference type="Google" id="ProtNLM"/>
    </source>
</evidence>
<dbReference type="PROSITE" id="PS51257">
    <property type="entry name" value="PROKAR_LIPOPROTEIN"/>
    <property type="match status" value="1"/>
</dbReference>
<dbReference type="RefSeq" id="WP_072105604.1">
    <property type="nucleotide sequence ID" value="NC_032102.1"/>
</dbReference>
<reference evidence="2" key="1">
    <citation type="submission" date="2015-07" db="EMBL/GenBank/DDBJ databases">
        <title>Co-Production of KPC-18 and VIM-1 Carbapenemases by Enterobacter cloacae.</title>
        <authorList>
            <person name="Doi Y."/>
        </authorList>
    </citation>
    <scope>NUCLEOTIDE SEQUENCE</scope>
    <source>
        <strain evidence="2">G6809</strain>
        <plasmid evidence="2">pG6809-1</plasmid>
    </source>
</reference>
<accession>A0A0P0LXK7</accession>
<protein>
    <recommendedName>
        <fullName evidence="3">Lipoprotein</fullName>
    </recommendedName>
</protein>
<name>A0A0P0LXK7_ENTCL</name>
<evidence type="ECO:0000313" key="2">
    <source>
        <dbReference type="EMBL" id="ALK44080.1"/>
    </source>
</evidence>